<sequence length="103" mass="10791">MQVDTHELVNAGNSIRKTADGLDADLHSLQGRVDSLLNSGWSGPAADAFRRDWEEWLDGARNVIGGLDTESALLISNGQTYDTHEGATTDGITAAGGPLNLAG</sequence>
<comment type="caution">
    <text evidence="3">The sequence shown here is derived from an EMBL/GenBank/DDBJ whole genome shotgun (WGS) entry which is preliminary data.</text>
</comment>
<dbReference type="RefSeq" id="WP_188589031.1">
    <property type="nucleotide sequence ID" value="NZ_BMGC01000076.1"/>
</dbReference>
<dbReference type="Proteomes" id="UP000621454">
    <property type="component" value="Unassembled WGS sequence"/>
</dbReference>
<protein>
    <recommendedName>
        <fullName evidence="1">ESAT-6-like protein</fullName>
    </recommendedName>
</protein>
<gene>
    <name evidence="3" type="ORF">GCM10011489_39620</name>
</gene>
<dbReference type="Gene3D" id="1.10.287.1060">
    <property type="entry name" value="ESAT-6-like"/>
    <property type="match status" value="1"/>
</dbReference>
<accession>A0A916X210</accession>
<comment type="similarity">
    <text evidence="1">Belongs to the WXG100 family.</text>
</comment>
<feature type="region of interest" description="Disordered" evidence="2">
    <location>
        <begin position="84"/>
        <end position="103"/>
    </location>
</feature>
<dbReference type="InterPro" id="IPR010310">
    <property type="entry name" value="T7SS_ESAT-6-like"/>
</dbReference>
<reference evidence="3" key="2">
    <citation type="submission" date="2020-09" db="EMBL/GenBank/DDBJ databases">
        <authorList>
            <person name="Sun Q."/>
            <person name="Zhou Y."/>
        </authorList>
    </citation>
    <scope>NUCLEOTIDE SEQUENCE</scope>
    <source>
        <strain evidence="3">CGMCC 1.12827</strain>
    </source>
</reference>
<evidence type="ECO:0000313" key="4">
    <source>
        <dbReference type="Proteomes" id="UP000621454"/>
    </source>
</evidence>
<name>A0A916X210_9ACTN</name>
<organism evidence="3 4">
    <name type="scientific">Gordonia jinhuaensis</name>
    <dbReference type="NCBI Taxonomy" id="1517702"/>
    <lineage>
        <taxon>Bacteria</taxon>
        <taxon>Bacillati</taxon>
        <taxon>Actinomycetota</taxon>
        <taxon>Actinomycetes</taxon>
        <taxon>Mycobacteriales</taxon>
        <taxon>Gordoniaceae</taxon>
        <taxon>Gordonia</taxon>
    </lineage>
</organism>
<reference evidence="3" key="1">
    <citation type="journal article" date="2014" name="Int. J. Syst. Evol. Microbiol.">
        <title>Complete genome sequence of Corynebacterium casei LMG S-19264T (=DSM 44701T), isolated from a smear-ripened cheese.</title>
        <authorList>
            <consortium name="US DOE Joint Genome Institute (JGI-PGF)"/>
            <person name="Walter F."/>
            <person name="Albersmeier A."/>
            <person name="Kalinowski J."/>
            <person name="Ruckert C."/>
        </authorList>
    </citation>
    <scope>NUCLEOTIDE SEQUENCE</scope>
    <source>
        <strain evidence="3">CGMCC 1.12827</strain>
    </source>
</reference>
<dbReference type="AlphaFoldDB" id="A0A916X210"/>
<dbReference type="SUPFAM" id="SSF140453">
    <property type="entry name" value="EsxAB dimer-like"/>
    <property type="match status" value="1"/>
</dbReference>
<keyword evidence="4" id="KW-1185">Reference proteome</keyword>
<feature type="compositionally biased region" description="Low complexity" evidence="2">
    <location>
        <begin position="88"/>
        <end position="97"/>
    </location>
</feature>
<evidence type="ECO:0000313" key="3">
    <source>
        <dbReference type="EMBL" id="GGB48563.1"/>
    </source>
</evidence>
<dbReference type="NCBIfam" id="TIGR03930">
    <property type="entry name" value="WXG100_ESAT6"/>
    <property type="match status" value="1"/>
</dbReference>
<proteinExistence type="inferred from homology"/>
<dbReference type="EMBL" id="BMGC01000076">
    <property type="protein sequence ID" value="GGB48563.1"/>
    <property type="molecule type" value="Genomic_DNA"/>
</dbReference>
<evidence type="ECO:0000256" key="1">
    <source>
        <dbReference type="RuleBase" id="RU362001"/>
    </source>
</evidence>
<dbReference type="InterPro" id="IPR036689">
    <property type="entry name" value="ESAT-6-like_sf"/>
</dbReference>
<evidence type="ECO:0000256" key="2">
    <source>
        <dbReference type="SAM" id="MobiDB-lite"/>
    </source>
</evidence>
<dbReference type="Pfam" id="PF06013">
    <property type="entry name" value="WXG100"/>
    <property type="match status" value="1"/>
</dbReference>